<keyword evidence="3" id="KW-0378">Hydrolase</keyword>
<dbReference type="Gene3D" id="3.40.50.1110">
    <property type="entry name" value="SGNH hydrolase"/>
    <property type="match status" value="1"/>
</dbReference>
<evidence type="ECO:0000256" key="4">
    <source>
        <dbReference type="ARBA" id="ARBA00023180"/>
    </source>
</evidence>
<dbReference type="EMBL" id="LNRQ01000003">
    <property type="protein sequence ID" value="KZN02815.1"/>
    <property type="molecule type" value="Genomic_DNA"/>
</dbReference>
<accession>A0A161WVT1</accession>
<name>A0A161WVT1_DAUCS</name>
<keyword evidence="2 5" id="KW-0732">Signal</keyword>
<evidence type="ECO:0000256" key="5">
    <source>
        <dbReference type="SAM" id="SignalP"/>
    </source>
</evidence>
<dbReference type="InterPro" id="IPR035669">
    <property type="entry name" value="SGNH_plant_lipase-like"/>
</dbReference>
<dbReference type="InterPro" id="IPR001087">
    <property type="entry name" value="GDSL"/>
</dbReference>
<dbReference type="SUPFAM" id="SSF52266">
    <property type="entry name" value="SGNH hydrolase"/>
    <property type="match status" value="1"/>
</dbReference>
<dbReference type="Proteomes" id="UP000077755">
    <property type="component" value="Chromosome 3"/>
</dbReference>
<organism evidence="6">
    <name type="scientific">Daucus carota subsp. sativus</name>
    <name type="common">Carrot</name>
    <dbReference type="NCBI Taxonomy" id="79200"/>
    <lineage>
        <taxon>Eukaryota</taxon>
        <taxon>Viridiplantae</taxon>
        <taxon>Streptophyta</taxon>
        <taxon>Embryophyta</taxon>
        <taxon>Tracheophyta</taxon>
        <taxon>Spermatophyta</taxon>
        <taxon>Magnoliopsida</taxon>
        <taxon>eudicotyledons</taxon>
        <taxon>Gunneridae</taxon>
        <taxon>Pentapetalae</taxon>
        <taxon>asterids</taxon>
        <taxon>campanulids</taxon>
        <taxon>Apiales</taxon>
        <taxon>Apiaceae</taxon>
        <taxon>Apioideae</taxon>
        <taxon>Scandiceae</taxon>
        <taxon>Daucinae</taxon>
        <taxon>Daucus</taxon>
        <taxon>Daucus sect. Daucus</taxon>
    </lineage>
</organism>
<dbReference type="PANTHER" id="PTHR22835">
    <property type="entry name" value="ZINC FINGER FYVE DOMAIN CONTAINING PROTEIN"/>
    <property type="match status" value="1"/>
</dbReference>
<keyword evidence="4" id="KW-0325">Glycoprotein</keyword>
<protein>
    <submittedName>
        <fullName evidence="6">Uncharacterized protein</fullName>
    </submittedName>
</protein>
<dbReference type="InterPro" id="IPR036514">
    <property type="entry name" value="SGNH_hydro_sf"/>
</dbReference>
<evidence type="ECO:0000313" key="8">
    <source>
        <dbReference type="Proteomes" id="UP000077755"/>
    </source>
</evidence>
<evidence type="ECO:0000256" key="2">
    <source>
        <dbReference type="ARBA" id="ARBA00022729"/>
    </source>
</evidence>
<evidence type="ECO:0000256" key="3">
    <source>
        <dbReference type="ARBA" id="ARBA00022801"/>
    </source>
</evidence>
<evidence type="ECO:0000313" key="7">
    <source>
        <dbReference type="EMBL" id="WOG93792.1"/>
    </source>
</evidence>
<reference evidence="7" key="2">
    <citation type="submission" date="2022-03" db="EMBL/GenBank/DDBJ databases">
        <title>Draft title - Genomic analysis of global carrot germplasm unveils the trajectory of domestication and the origin of high carotenoid orange carrot.</title>
        <authorList>
            <person name="Iorizzo M."/>
            <person name="Ellison S."/>
            <person name="Senalik D."/>
            <person name="Macko-Podgorni A."/>
            <person name="Grzebelus D."/>
            <person name="Bostan H."/>
            <person name="Rolling W."/>
            <person name="Curaba J."/>
            <person name="Simon P."/>
        </authorList>
    </citation>
    <scope>NUCLEOTIDE SEQUENCE</scope>
    <source>
        <tissue evidence="7">Leaf</tissue>
    </source>
</reference>
<dbReference type="KEGG" id="dcr:108212663"/>
<dbReference type="Pfam" id="PF00657">
    <property type="entry name" value="Lipase_GDSL"/>
    <property type="match status" value="1"/>
</dbReference>
<keyword evidence="8" id="KW-1185">Reference proteome</keyword>
<gene>
    <name evidence="6" type="ORF">DCAR_011571</name>
    <name evidence="7" type="ORF">DCAR_0313079</name>
</gene>
<proteinExistence type="inferred from homology"/>
<evidence type="ECO:0000256" key="1">
    <source>
        <dbReference type="ARBA" id="ARBA00008668"/>
    </source>
</evidence>
<feature type="chain" id="PRO_5007828748" evidence="5">
    <location>
        <begin position="24"/>
        <end position="382"/>
    </location>
</feature>
<comment type="similarity">
    <text evidence="1">Belongs to the 'GDSL' lipolytic enzyme family.</text>
</comment>
<dbReference type="PANTHER" id="PTHR22835:SF517">
    <property type="entry name" value="GDSL-LIKE LIPASE_ACYLHYDROLASE FAMILY PROTEIN, EXPRESSED"/>
    <property type="match status" value="1"/>
</dbReference>
<dbReference type="EMBL" id="CP093345">
    <property type="protein sequence ID" value="WOG93792.1"/>
    <property type="molecule type" value="Genomic_DNA"/>
</dbReference>
<evidence type="ECO:0000313" key="6">
    <source>
        <dbReference type="EMBL" id="KZN02815.1"/>
    </source>
</evidence>
<dbReference type="AlphaFoldDB" id="A0A161WVT1"/>
<reference evidence="6" key="1">
    <citation type="journal article" date="2016" name="Nat. Genet.">
        <title>A high-quality carrot genome assembly provides new insights into carotenoid accumulation and asterid genome evolution.</title>
        <authorList>
            <person name="Iorizzo M."/>
            <person name="Ellison S."/>
            <person name="Senalik D."/>
            <person name="Zeng P."/>
            <person name="Satapoomin P."/>
            <person name="Huang J."/>
            <person name="Bowman M."/>
            <person name="Iovene M."/>
            <person name="Sanseverino W."/>
            <person name="Cavagnaro P."/>
            <person name="Yildiz M."/>
            <person name="Macko-Podgorni A."/>
            <person name="Moranska E."/>
            <person name="Grzebelus E."/>
            <person name="Grzebelus D."/>
            <person name="Ashrafi H."/>
            <person name="Zheng Z."/>
            <person name="Cheng S."/>
            <person name="Spooner D."/>
            <person name="Van Deynze A."/>
            <person name="Simon P."/>
        </authorList>
    </citation>
    <scope>NUCLEOTIDE SEQUENCE [LARGE SCALE GENOMIC DNA]</scope>
    <source>
        <tissue evidence="6">Leaf</tissue>
    </source>
</reference>
<dbReference type="Gramene" id="KZN02815">
    <property type="protein sequence ID" value="KZN02815"/>
    <property type="gene ID" value="DCAR_011571"/>
</dbReference>
<sequence length="382" mass="41908">MSSSTRVLFQLQLILCFLLYLHARPAICFAILTNCKIDKIYQLGDSLSDTGNRIVEDPLDACGSLPYGQNFPRGPTGRCSDGMLMIDHFALAAGIPFLNPYLKGNANFTHGVNFAVGGSTALSEYALAEKDIMLLGTSSTLGIQLDWMSTFFASQCNTHINRLCPGNFKHALFMVGETGGNDYNFALAQGKSIEEAKTLVPEVVEIIRDAVRRVIDLGASRIIVPGNFPIGCFPMTLIMFKSDSKSAYDEHRCLKDFNDLAAFHNQYLQQAIITLQEENPGTTIVYGDYYNAFNWLLYNAPYLGIDAKSALEPCCGNGGIDSESSPTSGGCGSLNAQVCLYPDRYISWDGIHLTRKAYSVLSKWLLADITPKLKCALQVVDH</sequence>
<dbReference type="CDD" id="cd01837">
    <property type="entry name" value="SGNH_plant_lipase_like"/>
    <property type="match status" value="1"/>
</dbReference>
<dbReference type="OMA" id="MASTHHI"/>
<feature type="signal peptide" evidence="5">
    <location>
        <begin position="1"/>
        <end position="23"/>
    </location>
</feature>
<dbReference type="GO" id="GO:0016788">
    <property type="term" value="F:hydrolase activity, acting on ester bonds"/>
    <property type="evidence" value="ECO:0007669"/>
    <property type="project" value="InterPro"/>
</dbReference>